<reference evidence="1 2" key="1">
    <citation type="submission" date="2015-01" db="EMBL/GenBank/DDBJ databases">
        <title>Evolution of Trichinella species and genotypes.</title>
        <authorList>
            <person name="Korhonen P.K."/>
            <person name="Edoardo P."/>
            <person name="Giuseppe L.R."/>
            <person name="Gasser R.B."/>
        </authorList>
    </citation>
    <scope>NUCLEOTIDE SEQUENCE [LARGE SCALE GENOMIC DNA]</scope>
    <source>
        <strain evidence="1">ISS470</strain>
    </source>
</reference>
<gene>
    <name evidence="1" type="ORF">T4D_9526</name>
</gene>
<comment type="caution">
    <text evidence="1">The sequence shown here is derived from an EMBL/GenBank/DDBJ whole genome shotgun (WGS) entry which is preliminary data.</text>
</comment>
<dbReference type="Proteomes" id="UP000054995">
    <property type="component" value="Unassembled WGS sequence"/>
</dbReference>
<accession>A0A0V1FEJ4</accession>
<keyword evidence="2" id="KW-1185">Reference proteome</keyword>
<dbReference type="EMBL" id="JYDT01000120">
    <property type="protein sequence ID" value="KRY84209.1"/>
    <property type="molecule type" value="Genomic_DNA"/>
</dbReference>
<sequence length="78" mass="8971">MHIENWCPPVTPDEHQSSFVIPRRNAMTLTIGAFAICCTREFPPEPAPASNAYGFHTFNHYDLQPFFQQIRLFLLPHG</sequence>
<evidence type="ECO:0000313" key="1">
    <source>
        <dbReference type="EMBL" id="KRY84209.1"/>
    </source>
</evidence>
<evidence type="ECO:0000313" key="2">
    <source>
        <dbReference type="Proteomes" id="UP000054995"/>
    </source>
</evidence>
<dbReference type="AlphaFoldDB" id="A0A0V1FEJ4"/>
<proteinExistence type="predicted"/>
<protein>
    <submittedName>
        <fullName evidence="1">Uncharacterized protein</fullName>
    </submittedName>
</protein>
<name>A0A0V1FEJ4_TRIPS</name>
<organism evidence="1 2">
    <name type="scientific">Trichinella pseudospiralis</name>
    <name type="common">Parasitic roundworm</name>
    <dbReference type="NCBI Taxonomy" id="6337"/>
    <lineage>
        <taxon>Eukaryota</taxon>
        <taxon>Metazoa</taxon>
        <taxon>Ecdysozoa</taxon>
        <taxon>Nematoda</taxon>
        <taxon>Enoplea</taxon>
        <taxon>Dorylaimia</taxon>
        <taxon>Trichinellida</taxon>
        <taxon>Trichinellidae</taxon>
        <taxon>Trichinella</taxon>
    </lineage>
</organism>